<dbReference type="InterPro" id="IPR002347">
    <property type="entry name" value="SDR_fam"/>
</dbReference>
<dbReference type="AlphaFoldDB" id="A0A6A6TIJ8"/>
<sequence length="304" mass="32766">MTSLTISPTDLQGINDQVVIVTGASSGIGLATVQLLLRHGAKVFASDLNDMPLPEATQVSFMKVDVTSWDQQLAMFKAAVRAYGAVHHVFGNAGITMSNTLLEDTVDEHGDPVPPSLKTIDVNVIGILYTVKLGTHYIRQSGEGGSIVLTASESSFSRFQATDYTVSKHGVLGLLRALTTNLQPSTSTSTSTPRIRINAIAPGWTATGILPSLVLDTLGPGAYQTPDVVARSVVLLMADKQRHGQMVYSNKGSYYEIEDGERGFIQHGREILGEHYGDAIEGLRRIRERMEEAKVREEGGRGGE</sequence>
<dbReference type="Pfam" id="PF00106">
    <property type="entry name" value="adh_short"/>
    <property type="match status" value="1"/>
</dbReference>
<dbReference type="PANTHER" id="PTHR43180:SF11">
    <property type="entry name" value="NAD(P)-BINDING PROTEIN"/>
    <property type="match status" value="1"/>
</dbReference>
<dbReference type="EMBL" id="MU004306">
    <property type="protein sequence ID" value="KAF2659552.1"/>
    <property type="molecule type" value="Genomic_DNA"/>
</dbReference>
<accession>A0A6A6TIJ8</accession>
<dbReference type="SUPFAM" id="SSF51735">
    <property type="entry name" value="NAD(P)-binding Rossmann-fold domains"/>
    <property type="match status" value="1"/>
</dbReference>
<evidence type="ECO:0000256" key="1">
    <source>
        <dbReference type="ARBA" id="ARBA00006484"/>
    </source>
</evidence>
<evidence type="ECO:0000313" key="4">
    <source>
        <dbReference type="Proteomes" id="UP000799324"/>
    </source>
</evidence>
<evidence type="ECO:0000313" key="3">
    <source>
        <dbReference type="EMBL" id="KAF2659552.1"/>
    </source>
</evidence>
<dbReference type="Gene3D" id="3.40.50.720">
    <property type="entry name" value="NAD(P)-binding Rossmann-like Domain"/>
    <property type="match status" value="1"/>
</dbReference>
<name>A0A6A6TIJ8_9PLEO</name>
<dbReference type="GO" id="GO:0016491">
    <property type="term" value="F:oxidoreductase activity"/>
    <property type="evidence" value="ECO:0007669"/>
    <property type="project" value="UniProtKB-KW"/>
</dbReference>
<reference evidence="3" key="1">
    <citation type="journal article" date="2020" name="Stud. Mycol.">
        <title>101 Dothideomycetes genomes: a test case for predicting lifestyles and emergence of pathogens.</title>
        <authorList>
            <person name="Haridas S."/>
            <person name="Albert R."/>
            <person name="Binder M."/>
            <person name="Bloem J."/>
            <person name="Labutti K."/>
            <person name="Salamov A."/>
            <person name="Andreopoulos B."/>
            <person name="Baker S."/>
            <person name="Barry K."/>
            <person name="Bills G."/>
            <person name="Bluhm B."/>
            <person name="Cannon C."/>
            <person name="Castanera R."/>
            <person name="Culley D."/>
            <person name="Daum C."/>
            <person name="Ezra D."/>
            <person name="Gonzalez J."/>
            <person name="Henrissat B."/>
            <person name="Kuo A."/>
            <person name="Liang C."/>
            <person name="Lipzen A."/>
            <person name="Lutzoni F."/>
            <person name="Magnuson J."/>
            <person name="Mondo S."/>
            <person name="Nolan M."/>
            <person name="Ohm R."/>
            <person name="Pangilinan J."/>
            <person name="Park H.-J."/>
            <person name="Ramirez L."/>
            <person name="Alfaro M."/>
            <person name="Sun H."/>
            <person name="Tritt A."/>
            <person name="Yoshinaga Y."/>
            <person name="Zwiers L.-H."/>
            <person name="Turgeon B."/>
            <person name="Goodwin S."/>
            <person name="Spatafora J."/>
            <person name="Crous P."/>
            <person name="Grigoriev I."/>
        </authorList>
    </citation>
    <scope>NUCLEOTIDE SEQUENCE</scope>
    <source>
        <strain evidence="3">CBS 122681</strain>
    </source>
</reference>
<keyword evidence="4" id="KW-1185">Reference proteome</keyword>
<dbReference type="Proteomes" id="UP000799324">
    <property type="component" value="Unassembled WGS sequence"/>
</dbReference>
<evidence type="ECO:0000256" key="2">
    <source>
        <dbReference type="ARBA" id="ARBA00023002"/>
    </source>
</evidence>
<dbReference type="InterPro" id="IPR036291">
    <property type="entry name" value="NAD(P)-bd_dom_sf"/>
</dbReference>
<dbReference type="PANTHER" id="PTHR43180">
    <property type="entry name" value="3-OXOACYL-(ACYL-CARRIER-PROTEIN) REDUCTASE (AFU_ORTHOLOGUE AFUA_6G11210)"/>
    <property type="match status" value="1"/>
</dbReference>
<gene>
    <name evidence="3" type="ORF">K491DRAFT_622764</name>
</gene>
<proteinExistence type="inferred from homology"/>
<dbReference type="OrthoDB" id="37659at2759"/>
<keyword evidence="2" id="KW-0560">Oxidoreductase</keyword>
<organism evidence="3 4">
    <name type="scientific">Lophiostoma macrostomum CBS 122681</name>
    <dbReference type="NCBI Taxonomy" id="1314788"/>
    <lineage>
        <taxon>Eukaryota</taxon>
        <taxon>Fungi</taxon>
        <taxon>Dikarya</taxon>
        <taxon>Ascomycota</taxon>
        <taxon>Pezizomycotina</taxon>
        <taxon>Dothideomycetes</taxon>
        <taxon>Pleosporomycetidae</taxon>
        <taxon>Pleosporales</taxon>
        <taxon>Lophiostomataceae</taxon>
        <taxon>Lophiostoma</taxon>
    </lineage>
</organism>
<dbReference type="PRINTS" id="PR00081">
    <property type="entry name" value="GDHRDH"/>
</dbReference>
<protein>
    <submittedName>
        <fullName evidence="3">NAD(P)-binding protein</fullName>
    </submittedName>
</protein>
<comment type="similarity">
    <text evidence="1">Belongs to the short-chain dehydrogenases/reductases (SDR) family.</text>
</comment>